<evidence type="ECO:0000313" key="1">
    <source>
        <dbReference type="EMBL" id="CAG7833013.1"/>
    </source>
</evidence>
<comment type="caution">
    <text evidence="1">The sequence shown here is derived from an EMBL/GenBank/DDBJ whole genome shotgun (WGS) entry which is preliminary data.</text>
</comment>
<reference evidence="1" key="1">
    <citation type="submission" date="2021-06" db="EMBL/GenBank/DDBJ databases">
        <authorList>
            <person name="Hodson N. C."/>
            <person name="Mongue J. A."/>
            <person name="Jaron S. K."/>
        </authorList>
    </citation>
    <scope>NUCLEOTIDE SEQUENCE</scope>
</reference>
<organism evidence="1 2">
    <name type="scientific">Allacma fusca</name>
    <dbReference type="NCBI Taxonomy" id="39272"/>
    <lineage>
        <taxon>Eukaryota</taxon>
        <taxon>Metazoa</taxon>
        <taxon>Ecdysozoa</taxon>
        <taxon>Arthropoda</taxon>
        <taxon>Hexapoda</taxon>
        <taxon>Collembola</taxon>
        <taxon>Symphypleona</taxon>
        <taxon>Sminthuridae</taxon>
        <taxon>Allacma</taxon>
    </lineage>
</organism>
<evidence type="ECO:0000313" key="2">
    <source>
        <dbReference type="Proteomes" id="UP000708208"/>
    </source>
</evidence>
<proteinExistence type="predicted"/>
<accession>A0A8J2LD97</accession>
<dbReference type="Proteomes" id="UP000708208">
    <property type="component" value="Unassembled WGS sequence"/>
</dbReference>
<sequence>MLTLLTLRKLDAIGISDSAECKSREDLEQAALQYFQQSTTRLENGRFEAALPWIQGHPILPSNEEVAMKRLVSATRKLEALGRLYDYQNVLDD</sequence>
<dbReference type="OrthoDB" id="6752769at2759"/>
<keyword evidence="2" id="KW-1185">Reference proteome</keyword>
<protein>
    <submittedName>
        <fullName evidence="1">Uncharacterized protein</fullName>
    </submittedName>
</protein>
<dbReference type="AlphaFoldDB" id="A0A8J2LD97"/>
<name>A0A8J2LD97_9HEXA</name>
<dbReference type="EMBL" id="CAJVCH010568067">
    <property type="protein sequence ID" value="CAG7833013.1"/>
    <property type="molecule type" value="Genomic_DNA"/>
</dbReference>
<gene>
    <name evidence="1" type="ORF">AFUS01_LOCUS42665</name>
</gene>
<feature type="non-terminal residue" evidence="1">
    <location>
        <position position="93"/>
    </location>
</feature>